<accession>A0A9D1UJR5</accession>
<feature type="transmembrane region" description="Helical" evidence="6">
    <location>
        <begin position="261"/>
        <end position="280"/>
    </location>
</feature>
<gene>
    <name evidence="8" type="ORF">H9870_01390</name>
</gene>
<dbReference type="GO" id="GO:0016020">
    <property type="term" value="C:membrane"/>
    <property type="evidence" value="ECO:0007669"/>
    <property type="project" value="UniProtKB-SubCell"/>
</dbReference>
<comment type="subcellular location">
    <subcellularLocation>
        <location evidence="1">Membrane</location>
        <topology evidence="1">Multi-pass membrane protein</topology>
    </subcellularLocation>
</comment>
<feature type="domain" description="EamA" evidence="7">
    <location>
        <begin position="12"/>
        <end position="133"/>
    </location>
</feature>
<name>A0A9D1UJR5_9CORY</name>
<dbReference type="InterPro" id="IPR037185">
    <property type="entry name" value="EmrE-like"/>
</dbReference>
<comment type="similarity">
    <text evidence="2">Belongs to the EamA transporter family.</text>
</comment>
<dbReference type="Gene3D" id="1.10.3730.20">
    <property type="match status" value="1"/>
</dbReference>
<keyword evidence="4 6" id="KW-1133">Transmembrane helix</keyword>
<evidence type="ECO:0000256" key="3">
    <source>
        <dbReference type="ARBA" id="ARBA00022692"/>
    </source>
</evidence>
<dbReference type="SUPFAM" id="SSF103481">
    <property type="entry name" value="Multidrug resistance efflux transporter EmrE"/>
    <property type="match status" value="2"/>
</dbReference>
<protein>
    <submittedName>
        <fullName evidence="8">DMT family transporter</fullName>
    </submittedName>
</protein>
<evidence type="ECO:0000256" key="4">
    <source>
        <dbReference type="ARBA" id="ARBA00022989"/>
    </source>
</evidence>
<comment type="caution">
    <text evidence="8">The sequence shown here is derived from an EMBL/GenBank/DDBJ whole genome shotgun (WGS) entry which is preliminary data.</text>
</comment>
<keyword evidence="3 6" id="KW-0812">Transmembrane</keyword>
<feature type="transmembrane region" description="Helical" evidence="6">
    <location>
        <begin position="174"/>
        <end position="195"/>
    </location>
</feature>
<dbReference type="InterPro" id="IPR050638">
    <property type="entry name" value="AA-Vitamin_Transporters"/>
</dbReference>
<feature type="transmembrane region" description="Helical" evidence="6">
    <location>
        <begin position="34"/>
        <end position="52"/>
    </location>
</feature>
<evidence type="ECO:0000256" key="1">
    <source>
        <dbReference type="ARBA" id="ARBA00004141"/>
    </source>
</evidence>
<evidence type="ECO:0000313" key="8">
    <source>
        <dbReference type="EMBL" id="HIW90312.1"/>
    </source>
</evidence>
<dbReference type="Pfam" id="PF00892">
    <property type="entry name" value="EamA"/>
    <property type="match status" value="2"/>
</dbReference>
<feature type="transmembrane region" description="Helical" evidence="6">
    <location>
        <begin position="207"/>
        <end position="225"/>
    </location>
</feature>
<organism evidence="8 9">
    <name type="scientific">Candidatus Corynebacterium avicola</name>
    <dbReference type="NCBI Taxonomy" id="2838527"/>
    <lineage>
        <taxon>Bacteria</taxon>
        <taxon>Bacillati</taxon>
        <taxon>Actinomycetota</taxon>
        <taxon>Actinomycetes</taxon>
        <taxon>Mycobacteriales</taxon>
        <taxon>Corynebacteriaceae</taxon>
        <taxon>Corynebacterium</taxon>
    </lineage>
</organism>
<dbReference type="PANTHER" id="PTHR32322">
    <property type="entry name" value="INNER MEMBRANE TRANSPORTER"/>
    <property type="match status" value="1"/>
</dbReference>
<feature type="transmembrane region" description="Helical" evidence="6">
    <location>
        <begin position="117"/>
        <end position="134"/>
    </location>
</feature>
<dbReference type="EMBL" id="DXGC01000012">
    <property type="protein sequence ID" value="HIW90312.1"/>
    <property type="molecule type" value="Genomic_DNA"/>
</dbReference>
<feature type="transmembrane region" description="Helical" evidence="6">
    <location>
        <begin position="89"/>
        <end position="110"/>
    </location>
</feature>
<evidence type="ECO:0000313" key="9">
    <source>
        <dbReference type="Proteomes" id="UP000824190"/>
    </source>
</evidence>
<reference evidence="8" key="2">
    <citation type="submission" date="2021-04" db="EMBL/GenBank/DDBJ databases">
        <authorList>
            <person name="Gilroy R."/>
        </authorList>
    </citation>
    <scope>NUCLEOTIDE SEQUENCE</scope>
    <source>
        <strain evidence="8">CHK32-1732</strain>
    </source>
</reference>
<feature type="transmembrane region" description="Helical" evidence="6">
    <location>
        <begin position="64"/>
        <end position="83"/>
    </location>
</feature>
<reference evidence="8" key="1">
    <citation type="journal article" date="2021" name="PeerJ">
        <title>Extensive microbial diversity within the chicken gut microbiome revealed by metagenomics and culture.</title>
        <authorList>
            <person name="Gilroy R."/>
            <person name="Ravi A."/>
            <person name="Getino M."/>
            <person name="Pursley I."/>
            <person name="Horton D.L."/>
            <person name="Alikhan N.F."/>
            <person name="Baker D."/>
            <person name="Gharbi K."/>
            <person name="Hall N."/>
            <person name="Watson M."/>
            <person name="Adriaenssens E.M."/>
            <person name="Foster-Nyarko E."/>
            <person name="Jarju S."/>
            <person name="Secka A."/>
            <person name="Antonio M."/>
            <person name="Oren A."/>
            <person name="Chaudhuri R.R."/>
            <person name="La Ragione R."/>
            <person name="Hildebrand F."/>
            <person name="Pallen M.J."/>
        </authorList>
    </citation>
    <scope>NUCLEOTIDE SEQUENCE</scope>
    <source>
        <strain evidence="8">CHK32-1732</strain>
    </source>
</reference>
<dbReference type="PANTHER" id="PTHR32322:SF2">
    <property type="entry name" value="EAMA DOMAIN-CONTAINING PROTEIN"/>
    <property type="match status" value="1"/>
</dbReference>
<feature type="domain" description="EamA" evidence="7">
    <location>
        <begin position="143"/>
        <end position="275"/>
    </location>
</feature>
<evidence type="ECO:0000256" key="6">
    <source>
        <dbReference type="SAM" id="Phobius"/>
    </source>
</evidence>
<keyword evidence="5 6" id="KW-0472">Membrane</keyword>
<proteinExistence type="inferred from homology"/>
<sequence>MNTATRTLITATVPAIWGTSYYVTTEFLPPGHPWFAALLRALPAGLIALALARQLPRGDWWWKSLVLGALNIGLFFPLLFIAAGELPGGVAATLGASQPVFVAFLAVGLLGERLSGWRLGWTVVSIVGVALVAIRPDAGFSALGILAGVAMAASMATGVVLTKKWGRPDGVSPVALAGWQLTAGGLVLLAPALLIDGVPSGIDAPAVGGYLWLGLIGCLLTYTIWFSNLPHLPITAAALLGILSPLVAALVGVTLGGESLTALQVAGFVLAIIAMAAGQVTPQMLRRQFLTRSTPRKVPA</sequence>
<evidence type="ECO:0000256" key="5">
    <source>
        <dbReference type="ARBA" id="ARBA00023136"/>
    </source>
</evidence>
<dbReference type="AlphaFoldDB" id="A0A9D1UJR5"/>
<feature type="transmembrane region" description="Helical" evidence="6">
    <location>
        <begin position="232"/>
        <end position="255"/>
    </location>
</feature>
<evidence type="ECO:0000256" key="2">
    <source>
        <dbReference type="ARBA" id="ARBA00007362"/>
    </source>
</evidence>
<dbReference type="Proteomes" id="UP000824190">
    <property type="component" value="Unassembled WGS sequence"/>
</dbReference>
<dbReference type="InterPro" id="IPR000620">
    <property type="entry name" value="EamA_dom"/>
</dbReference>
<evidence type="ECO:0000259" key="7">
    <source>
        <dbReference type="Pfam" id="PF00892"/>
    </source>
</evidence>
<feature type="transmembrane region" description="Helical" evidence="6">
    <location>
        <begin position="140"/>
        <end position="162"/>
    </location>
</feature>